<name>A0A0A9AZD4_ARUDO</name>
<evidence type="ECO:0000313" key="2">
    <source>
        <dbReference type="EMBL" id="JAD55243.1"/>
    </source>
</evidence>
<organism evidence="2">
    <name type="scientific">Arundo donax</name>
    <name type="common">Giant reed</name>
    <name type="synonym">Donax arundinaceus</name>
    <dbReference type="NCBI Taxonomy" id="35708"/>
    <lineage>
        <taxon>Eukaryota</taxon>
        <taxon>Viridiplantae</taxon>
        <taxon>Streptophyta</taxon>
        <taxon>Embryophyta</taxon>
        <taxon>Tracheophyta</taxon>
        <taxon>Spermatophyta</taxon>
        <taxon>Magnoliopsida</taxon>
        <taxon>Liliopsida</taxon>
        <taxon>Poales</taxon>
        <taxon>Poaceae</taxon>
        <taxon>PACMAD clade</taxon>
        <taxon>Arundinoideae</taxon>
        <taxon>Arundineae</taxon>
        <taxon>Arundo</taxon>
    </lineage>
</organism>
<dbReference type="EMBL" id="GBRH01242652">
    <property type="protein sequence ID" value="JAD55243.1"/>
    <property type="molecule type" value="Transcribed_RNA"/>
</dbReference>
<sequence length="28" mass="3138">MHRRLTCRSNGRSKDTGDLDRQAPPPAT</sequence>
<feature type="compositionally biased region" description="Basic and acidic residues" evidence="1">
    <location>
        <begin position="12"/>
        <end position="21"/>
    </location>
</feature>
<reference evidence="2" key="2">
    <citation type="journal article" date="2015" name="Data Brief">
        <title>Shoot transcriptome of the giant reed, Arundo donax.</title>
        <authorList>
            <person name="Barrero R.A."/>
            <person name="Guerrero F.D."/>
            <person name="Moolhuijzen P."/>
            <person name="Goolsby J.A."/>
            <person name="Tidwell J."/>
            <person name="Bellgard S.E."/>
            <person name="Bellgard M.I."/>
        </authorList>
    </citation>
    <scope>NUCLEOTIDE SEQUENCE</scope>
    <source>
        <tissue evidence="2">Shoot tissue taken approximately 20 cm above the soil surface</tissue>
    </source>
</reference>
<accession>A0A0A9AZD4</accession>
<evidence type="ECO:0000256" key="1">
    <source>
        <dbReference type="SAM" id="MobiDB-lite"/>
    </source>
</evidence>
<dbReference type="AlphaFoldDB" id="A0A0A9AZD4"/>
<feature type="region of interest" description="Disordered" evidence="1">
    <location>
        <begin position="1"/>
        <end position="28"/>
    </location>
</feature>
<proteinExistence type="predicted"/>
<reference evidence="2" key="1">
    <citation type="submission" date="2014-09" db="EMBL/GenBank/DDBJ databases">
        <authorList>
            <person name="Magalhaes I.L.F."/>
            <person name="Oliveira U."/>
            <person name="Santos F.R."/>
            <person name="Vidigal T.H.D.A."/>
            <person name="Brescovit A.D."/>
            <person name="Santos A.J."/>
        </authorList>
    </citation>
    <scope>NUCLEOTIDE SEQUENCE</scope>
    <source>
        <tissue evidence="2">Shoot tissue taken approximately 20 cm above the soil surface</tissue>
    </source>
</reference>
<protein>
    <submittedName>
        <fullName evidence="2">Uncharacterized protein</fullName>
    </submittedName>
</protein>